<organism evidence="1 2">
    <name type="scientific">Nocardioides terrae</name>
    <dbReference type="NCBI Taxonomy" id="574651"/>
    <lineage>
        <taxon>Bacteria</taxon>
        <taxon>Bacillati</taxon>
        <taxon>Actinomycetota</taxon>
        <taxon>Actinomycetes</taxon>
        <taxon>Propionibacteriales</taxon>
        <taxon>Nocardioidaceae</taxon>
        <taxon>Nocardioides</taxon>
    </lineage>
</organism>
<evidence type="ECO:0000313" key="2">
    <source>
        <dbReference type="Proteomes" id="UP000198832"/>
    </source>
</evidence>
<reference evidence="1 2" key="1">
    <citation type="submission" date="2016-10" db="EMBL/GenBank/DDBJ databases">
        <authorList>
            <person name="de Groot N.N."/>
        </authorList>
    </citation>
    <scope>NUCLEOTIDE SEQUENCE [LARGE SCALE GENOMIC DNA]</scope>
    <source>
        <strain evidence="1 2">CGMCC 1.7056</strain>
    </source>
</reference>
<dbReference type="EMBL" id="FOLB01000003">
    <property type="protein sequence ID" value="SFC01623.1"/>
    <property type="molecule type" value="Genomic_DNA"/>
</dbReference>
<dbReference type="STRING" id="574651.SAMN04487968_10387"/>
<gene>
    <name evidence="1" type="ORF">SAMN04487968_10387</name>
</gene>
<sequence length="82" mass="9016">MPLFMDVHNLGEVSLADVAGAHEADLATQDRYDVSYLRYWVNEEQGKIFCLVDAPDAEAANHVHKEAHGLVADEIYAVSEGS</sequence>
<protein>
    <recommendedName>
        <fullName evidence="3">DUF4242 domain-containing protein</fullName>
    </recommendedName>
</protein>
<dbReference type="InterPro" id="IPR025336">
    <property type="entry name" value="SCO4226-like"/>
</dbReference>
<evidence type="ECO:0008006" key="3">
    <source>
        <dbReference type="Google" id="ProtNLM"/>
    </source>
</evidence>
<proteinExistence type="predicted"/>
<dbReference type="Proteomes" id="UP000198832">
    <property type="component" value="Unassembled WGS sequence"/>
</dbReference>
<keyword evidence="2" id="KW-1185">Reference proteome</keyword>
<dbReference type="Gene3D" id="3.30.70.3090">
    <property type="entry name" value="ORF SCO4226, nickel-binding ferredoxin-like monomer"/>
    <property type="match status" value="1"/>
</dbReference>
<dbReference type="OrthoDB" id="3696535at2"/>
<accession>A0A1I1FX47</accession>
<dbReference type="AlphaFoldDB" id="A0A1I1FX47"/>
<name>A0A1I1FX47_9ACTN</name>
<evidence type="ECO:0000313" key="1">
    <source>
        <dbReference type="EMBL" id="SFC01623.1"/>
    </source>
</evidence>
<dbReference type="Pfam" id="PF14026">
    <property type="entry name" value="SCO4226-like"/>
    <property type="match status" value="1"/>
</dbReference>
<dbReference type="InterPro" id="IPR042557">
    <property type="entry name" value="SCO4226"/>
</dbReference>
<dbReference type="RefSeq" id="WP_091121034.1">
    <property type="nucleotide sequence ID" value="NZ_FOLB01000003.1"/>
</dbReference>